<dbReference type="Proteomes" id="UP001497680">
    <property type="component" value="Unassembled WGS sequence"/>
</dbReference>
<reference evidence="1 2" key="1">
    <citation type="journal article" date="2022" name="New Phytol.">
        <title>Ecological generalism drives hyperdiversity of secondary metabolite gene clusters in xylarialean endophytes.</title>
        <authorList>
            <person name="Franco M.E.E."/>
            <person name="Wisecaver J.H."/>
            <person name="Arnold A.E."/>
            <person name="Ju Y.M."/>
            <person name="Slot J.C."/>
            <person name="Ahrendt S."/>
            <person name="Moore L.P."/>
            <person name="Eastman K.E."/>
            <person name="Scott K."/>
            <person name="Konkel Z."/>
            <person name="Mondo S.J."/>
            <person name="Kuo A."/>
            <person name="Hayes R.D."/>
            <person name="Haridas S."/>
            <person name="Andreopoulos B."/>
            <person name="Riley R."/>
            <person name="LaButti K."/>
            <person name="Pangilinan J."/>
            <person name="Lipzen A."/>
            <person name="Amirebrahimi M."/>
            <person name="Yan J."/>
            <person name="Adam C."/>
            <person name="Keymanesh K."/>
            <person name="Ng V."/>
            <person name="Louie K."/>
            <person name="Northen T."/>
            <person name="Drula E."/>
            <person name="Henrissat B."/>
            <person name="Hsieh H.M."/>
            <person name="Youens-Clark K."/>
            <person name="Lutzoni F."/>
            <person name="Miadlikowska J."/>
            <person name="Eastwood D.C."/>
            <person name="Hamelin R.C."/>
            <person name="Grigoriev I.V."/>
            <person name="U'Ren J.M."/>
        </authorList>
    </citation>
    <scope>NUCLEOTIDE SEQUENCE [LARGE SCALE GENOMIC DNA]</scope>
    <source>
        <strain evidence="1 2">ER1909</strain>
    </source>
</reference>
<protein>
    <submittedName>
        <fullName evidence="1">Major facilitator superfamily domain-containing protein</fullName>
    </submittedName>
</protein>
<comment type="caution">
    <text evidence="1">The sequence shown here is derived from an EMBL/GenBank/DDBJ whole genome shotgun (WGS) entry which is preliminary data.</text>
</comment>
<accession>A0ACC0CJ61</accession>
<organism evidence="1 2">
    <name type="scientific">Hypoxylon rubiginosum</name>
    <dbReference type="NCBI Taxonomy" id="110542"/>
    <lineage>
        <taxon>Eukaryota</taxon>
        <taxon>Fungi</taxon>
        <taxon>Dikarya</taxon>
        <taxon>Ascomycota</taxon>
        <taxon>Pezizomycotina</taxon>
        <taxon>Sordariomycetes</taxon>
        <taxon>Xylariomycetidae</taxon>
        <taxon>Xylariales</taxon>
        <taxon>Hypoxylaceae</taxon>
        <taxon>Hypoxylon</taxon>
    </lineage>
</organism>
<proteinExistence type="predicted"/>
<sequence length="608" mass="65304">MLSTTDLASLPNRPPAQDTPDTPSTASIKLRSMPPPSKQPEIVPVQAPQRLSKRPIIHFRGSEIDFPSPSVYHEKRQSPRCGRNWKRITSFAVLCLANLLCAIDGSIVSVALPVIAAALQGSALQAFWAGTSFLLASALCQPLWAEMAPMFGQKTLLLAALACFTTGTCLAVLATNFPFLLTARSMQGVGVGGILALTYTIVANLVSLRERGKWFGLIASQWALGSAIAPLLGGWLAQTADWRWIFLSTVPLCVLALLVTPFCLHLRQDPGATKAQRVALDWPGALAFTGSITTVLVPLTWGGIVYDWRSAQTVAPIAVGGVGLLSFAVYNTYVSKQPFIRPSLLSSATAKAAYFGALVHGVLVYSVLYYMPIYFQAVQGYTLLQSGVALLPYSLTTGFFAIGVGWAIAKTGTYRLYVGVGWAITTLGIGLLLYLRFETSVPVWILIHSVGGVGFGIVWSAGSFAAQAAAADSDLLFAAAFFAFVRSVGQTLGVALGGVLFQNTFRRNIERNPLYAPYARRWAQDASALIGAVNDLTAPQDQALKIFMVAAYVDSLRVVWAVLCGLSALALVVNAVWIRDMTLDRKAEHGPNPLTRDRTVDATCQLDQ</sequence>
<evidence type="ECO:0000313" key="2">
    <source>
        <dbReference type="Proteomes" id="UP001497680"/>
    </source>
</evidence>
<dbReference type="EMBL" id="MU394441">
    <property type="protein sequence ID" value="KAI6080473.1"/>
    <property type="molecule type" value="Genomic_DNA"/>
</dbReference>
<name>A0ACC0CJ61_9PEZI</name>
<keyword evidence="2" id="KW-1185">Reference proteome</keyword>
<evidence type="ECO:0000313" key="1">
    <source>
        <dbReference type="EMBL" id="KAI6080473.1"/>
    </source>
</evidence>
<gene>
    <name evidence="1" type="ORF">F4821DRAFT_273814</name>
</gene>